<keyword evidence="2" id="KW-1185">Reference proteome</keyword>
<dbReference type="Gene3D" id="3.30.70.2970">
    <property type="entry name" value="Protein of unknown function (DUF541), domain 2"/>
    <property type="match status" value="1"/>
</dbReference>
<proteinExistence type="predicted"/>
<reference evidence="1 2" key="1">
    <citation type="submission" date="2020-03" db="EMBL/GenBank/DDBJ databases">
        <title>Genomic Encyclopedia of Type Strains, Phase IV (KMG-IV): sequencing the most valuable type-strain genomes for metagenomic binning, comparative biology and taxonomic classification.</title>
        <authorList>
            <person name="Goeker M."/>
        </authorList>
    </citation>
    <scope>NUCLEOTIDE SEQUENCE [LARGE SCALE GENOMIC DNA]</scope>
    <source>
        <strain evidence="1 2">DSM 103870</strain>
    </source>
</reference>
<dbReference type="InterPro" id="IPR007497">
    <property type="entry name" value="SIMPL/DUF541"/>
</dbReference>
<dbReference type="Proteomes" id="UP001429580">
    <property type="component" value="Unassembled WGS sequence"/>
</dbReference>
<comment type="caution">
    <text evidence="1">The sequence shown here is derived from an EMBL/GenBank/DDBJ whole genome shotgun (WGS) entry which is preliminary data.</text>
</comment>
<organism evidence="1 2">
    <name type="scientific">Pseudochelatococcus lubricantis</name>
    <dbReference type="NCBI Taxonomy" id="1538102"/>
    <lineage>
        <taxon>Bacteria</taxon>
        <taxon>Pseudomonadati</taxon>
        <taxon>Pseudomonadota</taxon>
        <taxon>Alphaproteobacteria</taxon>
        <taxon>Hyphomicrobiales</taxon>
        <taxon>Chelatococcaceae</taxon>
        <taxon>Pseudochelatococcus</taxon>
    </lineage>
</organism>
<dbReference type="Gene3D" id="3.30.110.170">
    <property type="entry name" value="Protein of unknown function (DUF541), domain 1"/>
    <property type="match status" value="1"/>
</dbReference>
<evidence type="ECO:0000313" key="2">
    <source>
        <dbReference type="Proteomes" id="UP001429580"/>
    </source>
</evidence>
<accession>A0ABX0UYV7</accession>
<dbReference type="PANTHER" id="PTHR34387">
    <property type="entry name" value="SLR1258 PROTEIN"/>
    <property type="match status" value="1"/>
</dbReference>
<name>A0ABX0UYV7_9HYPH</name>
<sequence>MTFSQKLTPGRRFARQAAAAAFAGGVLAGLVALPLAAKAQTAGGRSEPPRVLTVSGEGVVQAVPDIASVIVGVVTQGKNASDATRENTAATGAVVAAFKEAGIEQRDLATNGFSVQPRYVYPKNGGSEAPRIDGYEVRNTLTVRVRDLGKLGGILDTAIATGSNQIGGISFDVADDAPLLDKARAQAVEDARRKADIFAQAAGVKLGKVIAIDGGSFGRPQPRAFQLQAARADAFSAKAAPVPVEAGEQEFRASVTVTWELTD</sequence>
<dbReference type="Pfam" id="PF04402">
    <property type="entry name" value="SIMPL"/>
    <property type="match status" value="1"/>
</dbReference>
<evidence type="ECO:0000313" key="1">
    <source>
        <dbReference type="EMBL" id="NIJ56770.1"/>
    </source>
</evidence>
<dbReference type="PANTHER" id="PTHR34387:SF1">
    <property type="entry name" value="PERIPLASMIC IMMUNOGENIC PROTEIN"/>
    <property type="match status" value="1"/>
</dbReference>
<dbReference type="RefSeq" id="WP_166948511.1">
    <property type="nucleotide sequence ID" value="NZ_JAASQI010000001.1"/>
</dbReference>
<dbReference type="InterPro" id="IPR052022">
    <property type="entry name" value="26kDa_periplasmic_antigen"/>
</dbReference>
<dbReference type="InterPro" id="IPR006311">
    <property type="entry name" value="TAT_signal"/>
</dbReference>
<dbReference type="PROSITE" id="PS51318">
    <property type="entry name" value="TAT"/>
    <property type="match status" value="1"/>
</dbReference>
<dbReference type="EMBL" id="JAASQI010000001">
    <property type="protein sequence ID" value="NIJ56770.1"/>
    <property type="molecule type" value="Genomic_DNA"/>
</dbReference>
<gene>
    <name evidence="1" type="ORF">FHS82_000583</name>
</gene>
<protein>
    <recommendedName>
        <fullName evidence="3">SIMPL domain-containing protein</fullName>
    </recommendedName>
</protein>
<evidence type="ECO:0008006" key="3">
    <source>
        <dbReference type="Google" id="ProtNLM"/>
    </source>
</evidence>